<dbReference type="RefSeq" id="WP_319930414.1">
    <property type="nucleotide sequence ID" value="NZ_VCDN01000044.1"/>
</dbReference>
<keyword evidence="2" id="KW-1185">Reference proteome</keyword>
<accession>A0ABU4SB47</accession>
<organism evidence="1 2">
    <name type="scientific">Xenorhabdus santafensis</name>
    <dbReference type="NCBI Taxonomy" id="2582833"/>
    <lineage>
        <taxon>Bacteria</taxon>
        <taxon>Pseudomonadati</taxon>
        <taxon>Pseudomonadota</taxon>
        <taxon>Gammaproteobacteria</taxon>
        <taxon>Enterobacterales</taxon>
        <taxon>Morganellaceae</taxon>
        <taxon>Xenorhabdus</taxon>
    </lineage>
</organism>
<evidence type="ECO:0000313" key="2">
    <source>
        <dbReference type="Proteomes" id="UP001271890"/>
    </source>
</evidence>
<reference evidence="2" key="1">
    <citation type="journal article" date="2024" name="Toxins">
        <title>Genome Sequence Analysis of Native Xenorhabdus Strains Isolated from Entomopathogenic Nematodes in Argentina.</title>
        <authorList>
            <person name="Palma L."/>
            <person name="Frizzo L."/>
            <person name="Kaiser S."/>
            <person name="Berry C."/>
            <person name="Caballero P."/>
            <person name="Bode H.B."/>
            <person name="Del Valle E.E."/>
        </authorList>
    </citation>
    <scope>NUCLEOTIDE SEQUENCE [LARGE SCALE GENOMIC DNA]</scope>
    <source>
        <strain evidence="2">12</strain>
    </source>
</reference>
<name>A0ABU4SB47_9GAMM</name>
<proteinExistence type="predicted"/>
<protein>
    <submittedName>
        <fullName evidence="1">Uncharacterized protein</fullName>
    </submittedName>
</protein>
<gene>
    <name evidence="1" type="ORF">FE392_11750</name>
</gene>
<sequence>MGRYREDEDILDSLIRKIDRTPTASSKHINSWTTPRIRQSEILNWNEHSVEFQHLNNGIIYFIDIPKNELPMRLNIVGHGNRRYNTYSTLDYRLHHLRPKDLFYYIRTLIYTYNINNIRLCCCHLGKTGFAQELANITNMPVKAYIGKLIVMGEFTQKEFTTNRSIIAKDYNKKIPVDNNQRHDLNIYDRQFVWFYPQVNK</sequence>
<dbReference type="EMBL" id="VCDN01000044">
    <property type="protein sequence ID" value="MDX7987999.1"/>
    <property type="molecule type" value="Genomic_DNA"/>
</dbReference>
<dbReference type="Proteomes" id="UP001271890">
    <property type="component" value="Unassembled WGS sequence"/>
</dbReference>
<evidence type="ECO:0000313" key="1">
    <source>
        <dbReference type="EMBL" id="MDX7987999.1"/>
    </source>
</evidence>
<comment type="caution">
    <text evidence="1">The sequence shown here is derived from an EMBL/GenBank/DDBJ whole genome shotgun (WGS) entry which is preliminary data.</text>
</comment>